<proteinExistence type="predicted"/>
<dbReference type="EMBL" id="SADY01000001">
    <property type="protein sequence ID" value="TQR46966.1"/>
    <property type="molecule type" value="Genomic_DNA"/>
</dbReference>
<comment type="caution">
    <text evidence="1">The sequence shown here is derived from an EMBL/GenBank/DDBJ whole genome shotgun (WGS) entry which is preliminary data.</text>
</comment>
<accession>A0ABY3AX30</accession>
<name>A0ABY3AX30_PAEPP</name>
<organism evidence="1 2">
    <name type="scientific">Paenibacillus popilliae</name>
    <name type="common">Bacillus popilliae</name>
    <dbReference type="NCBI Taxonomy" id="78057"/>
    <lineage>
        <taxon>Bacteria</taxon>
        <taxon>Bacillati</taxon>
        <taxon>Bacillota</taxon>
        <taxon>Bacilli</taxon>
        <taxon>Bacillales</taxon>
        <taxon>Paenibacillaceae</taxon>
        <taxon>Paenibacillus</taxon>
    </lineage>
</organism>
<gene>
    <name evidence="1" type="ORF">C7Y44_04795</name>
</gene>
<sequence>MIIFVHHRPHCLPPFVPNDRQRTTIRCAQCDVFVWRP</sequence>
<evidence type="ECO:0000313" key="2">
    <source>
        <dbReference type="Proteomes" id="UP000316208"/>
    </source>
</evidence>
<keyword evidence="2" id="KW-1185">Reference proteome</keyword>
<protein>
    <submittedName>
        <fullName evidence="1">Uncharacterized protein</fullName>
    </submittedName>
</protein>
<dbReference type="Proteomes" id="UP000316208">
    <property type="component" value="Unassembled WGS sequence"/>
</dbReference>
<evidence type="ECO:0000313" key="1">
    <source>
        <dbReference type="EMBL" id="TQR46966.1"/>
    </source>
</evidence>
<reference evidence="1 2" key="1">
    <citation type="submission" date="2018-03" db="EMBL/GenBank/DDBJ databases">
        <title>Aerobic endospore-forming bacteria genome sequencing and assembly.</title>
        <authorList>
            <person name="Cavalcante D.A."/>
            <person name="Driks A."/>
            <person name="Putonti C."/>
            <person name="De-Souza M.T."/>
        </authorList>
    </citation>
    <scope>NUCLEOTIDE SEQUENCE [LARGE SCALE GENOMIC DNA]</scope>
    <source>
        <strain evidence="1 2">SDF0028</strain>
    </source>
</reference>